<evidence type="ECO:0000313" key="7">
    <source>
        <dbReference type="Proteomes" id="UP001163823"/>
    </source>
</evidence>
<name>A0AAD7L9W4_QUISA</name>
<dbReference type="PANTHER" id="PTHR11260:SF622">
    <property type="entry name" value="GLUTATHIONE S-TRANSFERASE"/>
    <property type="match status" value="1"/>
</dbReference>
<evidence type="ECO:0000313" key="6">
    <source>
        <dbReference type="EMBL" id="KAJ7953807.1"/>
    </source>
</evidence>
<dbReference type="InterPro" id="IPR004045">
    <property type="entry name" value="Glutathione_S-Trfase_N"/>
</dbReference>
<evidence type="ECO:0000256" key="3">
    <source>
        <dbReference type="RuleBase" id="RU369102"/>
    </source>
</evidence>
<dbReference type="InterPro" id="IPR010987">
    <property type="entry name" value="Glutathione-S-Trfase_C-like"/>
</dbReference>
<dbReference type="SFLD" id="SFLDG00358">
    <property type="entry name" value="Main_(cytGST)"/>
    <property type="match status" value="1"/>
</dbReference>
<dbReference type="Gene3D" id="1.20.1050.10">
    <property type="match status" value="1"/>
</dbReference>
<comment type="similarity">
    <text evidence="3">Belongs to the GST superfamily.</text>
</comment>
<feature type="domain" description="GST C-terminal" evidence="5">
    <location>
        <begin position="91"/>
        <end position="225"/>
    </location>
</feature>
<dbReference type="GO" id="GO:0004364">
    <property type="term" value="F:glutathione transferase activity"/>
    <property type="evidence" value="ECO:0007669"/>
    <property type="project" value="UniProtKB-UniRule"/>
</dbReference>
<protein>
    <recommendedName>
        <fullName evidence="3">Glutathione S-transferase</fullName>
        <ecNumber evidence="3">2.5.1.18</ecNumber>
    </recommendedName>
</protein>
<dbReference type="PROSITE" id="PS50404">
    <property type="entry name" value="GST_NTER"/>
    <property type="match status" value="1"/>
</dbReference>
<sequence length="227" mass="26396">MEEKHSEVVLLGTFGSSYCTRIVLALKLKGIPYKYVEEDLKNKSELLLHHNPVHKKVPVLVHNGRAISESLVILEYIDEQWNHNPRLLPEDPYERAKLRFWINYYDQKVKPGTYTIILSKGKEQEKAIEDYRKLLRVFEEGIKKDFPGRSNFCKGETLGLLDIIVGTNACNYKAFHEVVAVVIDHEKNPEFFSWVNALKEHPLMIETLPPHDKLVAQMEQKYSQLSH</sequence>
<dbReference type="EC" id="2.5.1.18" evidence="3"/>
<dbReference type="KEGG" id="qsa:O6P43_025459"/>
<dbReference type="Gene3D" id="3.40.30.10">
    <property type="entry name" value="Glutaredoxin"/>
    <property type="match status" value="1"/>
</dbReference>
<dbReference type="PROSITE" id="PS50405">
    <property type="entry name" value="GST_CTER"/>
    <property type="match status" value="1"/>
</dbReference>
<dbReference type="SUPFAM" id="SSF47616">
    <property type="entry name" value="GST C-terminal domain-like"/>
    <property type="match status" value="1"/>
</dbReference>
<gene>
    <name evidence="6" type="ORF">O6P43_025459</name>
</gene>
<dbReference type="Pfam" id="PF13409">
    <property type="entry name" value="GST_N_2"/>
    <property type="match status" value="1"/>
</dbReference>
<dbReference type="SFLD" id="SFLDS00019">
    <property type="entry name" value="Glutathione_Transferase_(cytos"/>
    <property type="match status" value="1"/>
</dbReference>
<reference evidence="6" key="1">
    <citation type="journal article" date="2023" name="Science">
        <title>Elucidation of the pathway for biosynthesis of saponin adjuvants from the soapbark tree.</title>
        <authorList>
            <person name="Reed J."/>
            <person name="Orme A."/>
            <person name="El-Demerdash A."/>
            <person name="Owen C."/>
            <person name="Martin L.B.B."/>
            <person name="Misra R.C."/>
            <person name="Kikuchi S."/>
            <person name="Rejzek M."/>
            <person name="Martin A.C."/>
            <person name="Harkess A."/>
            <person name="Leebens-Mack J."/>
            <person name="Louveau T."/>
            <person name="Stephenson M.J."/>
            <person name="Osbourn A."/>
        </authorList>
    </citation>
    <scope>NUCLEOTIDE SEQUENCE</scope>
    <source>
        <strain evidence="6">S10</strain>
    </source>
</reference>
<dbReference type="InterPro" id="IPR045074">
    <property type="entry name" value="GST_C_Tau"/>
</dbReference>
<evidence type="ECO:0000259" key="4">
    <source>
        <dbReference type="PROSITE" id="PS50404"/>
    </source>
</evidence>
<dbReference type="GO" id="GO:0005829">
    <property type="term" value="C:cytosol"/>
    <property type="evidence" value="ECO:0007669"/>
    <property type="project" value="UniProtKB-SubCell"/>
</dbReference>
<dbReference type="InterPro" id="IPR036249">
    <property type="entry name" value="Thioredoxin-like_sf"/>
</dbReference>
<proteinExistence type="inferred from homology"/>
<dbReference type="FunFam" id="3.40.30.10:FF:000014">
    <property type="entry name" value="Tau class glutathione S-transferase"/>
    <property type="match status" value="1"/>
</dbReference>
<dbReference type="PANTHER" id="PTHR11260">
    <property type="entry name" value="GLUTATHIONE S-TRANSFERASE, GST, SUPERFAMILY, GST DOMAIN CONTAINING"/>
    <property type="match status" value="1"/>
</dbReference>
<dbReference type="InterPro" id="IPR040079">
    <property type="entry name" value="Glutathione_S-Trfase"/>
</dbReference>
<evidence type="ECO:0000259" key="5">
    <source>
        <dbReference type="PROSITE" id="PS50405"/>
    </source>
</evidence>
<organism evidence="6 7">
    <name type="scientific">Quillaja saponaria</name>
    <name type="common">Soap bark tree</name>
    <dbReference type="NCBI Taxonomy" id="32244"/>
    <lineage>
        <taxon>Eukaryota</taxon>
        <taxon>Viridiplantae</taxon>
        <taxon>Streptophyta</taxon>
        <taxon>Embryophyta</taxon>
        <taxon>Tracheophyta</taxon>
        <taxon>Spermatophyta</taxon>
        <taxon>Magnoliopsida</taxon>
        <taxon>eudicotyledons</taxon>
        <taxon>Gunneridae</taxon>
        <taxon>Pentapetalae</taxon>
        <taxon>rosids</taxon>
        <taxon>fabids</taxon>
        <taxon>Fabales</taxon>
        <taxon>Quillajaceae</taxon>
        <taxon>Quillaja</taxon>
    </lineage>
</organism>
<dbReference type="CDD" id="cd03185">
    <property type="entry name" value="GST_C_Tau"/>
    <property type="match status" value="1"/>
</dbReference>
<keyword evidence="3" id="KW-0963">Cytoplasm</keyword>
<feature type="domain" description="GST N-terminal" evidence="4">
    <location>
        <begin position="6"/>
        <end position="85"/>
    </location>
</feature>
<evidence type="ECO:0000256" key="1">
    <source>
        <dbReference type="ARBA" id="ARBA00022679"/>
    </source>
</evidence>
<comment type="function">
    <text evidence="3">Is involved in the conjugation of reduced glutathione to a wide number of exogenous and endogenous hydrophobic electrophiles.</text>
</comment>
<dbReference type="InterPro" id="IPR036282">
    <property type="entry name" value="Glutathione-S-Trfase_C_sf"/>
</dbReference>
<comment type="subcellular location">
    <subcellularLocation>
        <location evidence="3">Cytoplasm</location>
        <location evidence="3">Cytosol</location>
    </subcellularLocation>
</comment>
<dbReference type="GO" id="GO:0006749">
    <property type="term" value="P:glutathione metabolic process"/>
    <property type="evidence" value="ECO:0007669"/>
    <property type="project" value="InterPro"/>
</dbReference>
<dbReference type="EMBL" id="JARAOO010000010">
    <property type="protein sequence ID" value="KAJ7953807.1"/>
    <property type="molecule type" value="Genomic_DNA"/>
</dbReference>
<dbReference type="CDD" id="cd03058">
    <property type="entry name" value="GST_N_Tau"/>
    <property type="match status" value="1"/>
</dbReference>
<dbReference type="AlphaFoldDB" id="A0AAD7L9W4"/>
<evidence type="ECO:0000256" key="2">
    <source>
        <dbReference type="ARBA" id="ARBA00047960"/>
    </source>
</evidence>
<comment type="catalytic activity">
    <reaction evidence="2 3">
        <text>RX + glutathione = an S-substituted glutathione + a halide anion + H(+)</text>
        <dbReference type="Rhea" id="RHEA:16437"/>
        <dbReference type="ChEBI" id="CHEBI:15378"/>
        <dbReference type="ChEBI" id="CHEBI:16042"/>
        <dbReference type="ChEBI" id="CHEBI:17792"/>
        <dbReference type="ChEBI" id="CHEBI:57925"/>
        <dbReference type="ChEBI" id="CHEBI:90779"/>
        <dbReference type="EC" id="2.5.1.18"/>
    </reaction>
</comment>
<dbReference type="SFLD" id="SFLDG01152">
    <property type="entry name" value="Main.3:_Omega-_and_Tau-like"/>
    <property type="match status" value="1"/>
</dbReference>
<keyword evidence="1 3" id="KW-0808">Transferase</keyword>
<dbReference type="Proteomes" id="UP001163823">
    <property type="component" value="Chromosome 10"/>
</dbReference>
<dbReference type="SUPFAM" id="SSF52833">
    <property type="entry name" value="Thioredoxin-like"/>
    <property type="match status" value="1"/>
</dbReference>
<dbReference type="InterPro" id="IPR045073">
    <property type="entry name" value="Omega/Tau-like"/>
</dbReference>
<accession>A0AAD7L9W4</accession>
<comment type="caution">
    <text evidence="6">The sequence shown here is derived from an EMBL/GenBank/DDBJ whole genome shotgun (WGS) entry which is preliminary data.</text>
</comment>
<keyword evidence="7" id="KW-1185">Reference proteome</keyword>